<dbReference type="GO" id="GO:0016757">
    <property type="term" value="F:glycosyltransferase activity"/>
    <property type="evidence" value="ECO:0007669"/>
    <property type="project" value="InterPro"/>
</dbReference>
<dbReference type="InterPro" id="IPR001296">
    <property type="entry name" value="Glyco_trans_1"/>
</dbReference>
<keyword evidence="3" id="KW-1185">Reference proteome</keyword>
<evidence type="ECO:0000313" key="2">
    <source>
        <dbReference type="EMBL" id="MBM6674028.1"/>
    </source>
</evidence>
<proteinExistence type="predicted"/>
<dbReference type="PANTHER" id="PTHR45947:SF3">
    <property type="entry name" value="SULFOQUINOVOSYL TRANSFERASE SQD2"/>
    <property type="match status" value="1"/>
</dbReference>
<dbReference type="Pfam" id="PF00534">
    <property type="entry name" value="Glycos_transf_1"/>
    <property type="match status" value="1"/>
</dbReference>
<sequence>MSRIKSIDIITSPFGCIPPHAIGAVEKMWKSCGDYFMSKGIKVVFVCKRPDNGLNADCLYVNGYERTGSWLKDFLLDFVYSFKALRNAPRADVVVLNTIWSPVLLPLFNGKFKVSVYNVARFPKHQFGFYKAVDALSCVSMAVYDSLVRQTPSVKGKCCVISNFVDEKVFRQHKRHILPEVPCVVYSGRINREKGLDLLVKAVDKVRKCRKVSLKLIGAYDVERGGSGRIYKEELDRLADGWDIEWVSPIYSPAKLAEEMDKGDIFCYPSVADKGETFGVAPLEAMALGLPTIVSDLACFKDFIRDKENGLVFNHCSAFAIDELSKCINSLLCDKDLYALLSENAVTTSHSFSVEAKAEEYLLLFNNLYSLHSTGFDCGKMRIMKL</sequence>
<dbReference type="RefSeq" id="WP_205105051.1">
    <property type="nucleotide sequence ID" value="NZ_JACJJG010000049.1"/>
</dbReference>
<protein>
    <submittedName>
        <fullName evidence="2">Glycosyltransferase family 4 protein</fullName>
    </submittedName>
</protein>
<accession>A0A938WTM5</accession>
<comment type="caution">
    <text evidence="2">The sequence shown here is derived from an EMBL/GenBank/DDBJ whole genome shotgun (WGS) entry which is preliminary data.</text>
</comment>
<gene>
    <name evidence="2" type="ORF">H6A34_09090</name>
</gene>
<evidence type="ECO:0000313" key="3">
    <source>
        <dbReference type="Proteomes" id="UP000706891"/>
    </source>
</evidence>
<reference evidence="2" key="2">
    <citation type="journal article" date="2021" name="Sci. Rep.">
        <title>The distribution of antibiotic resistance genes in chicken gut microbiota commensals.</title>
        <authorList>
            <person name="Juricova H."/>
            <person name="Matiasovicova J."/>
            <person name="Kubasova T."/>
            <person name="Cejkova D."/>
            <person name="Rychlik I."/>
        </authorList>
    </citation>
    <scope>NUCLEOTIDE SEQUENCE</scope>
    <source>
        <strain evidence="2">An824</strain>
    </source>
</reference>
<feature type="domain" description="Glycosyl transferase family 1" evidence="1">
    <location>
        <begin position="180"/>
        <end position="345"/>
    </location>
</feature>
<dbReference type="SUPFAM" id="SSF53756">
    <property type="entry name" value="UDP-Glycosyltransferase/glycogen phosphorylase"/>
    <property type="match status" value="1"/>
</dbReference>
<dbReference type="InterPro" id="IPR050194">
    <property type="entry name" value="Glycosyltransferase_grp1"/>
</dbReference>
<reference evidence="2" key="1">
    <citation type="submission" date="2020-08" db="EMBL/GenBank/DDBJ databases">
        <authorList>
            <person name="Cejkova D."/>
            <person name="Kubasova T."/>
            <person name="Jahodarova E."/>
            <person name="Rychlik I."/>
        </authorList>
    </citation>
    <scope>NUCLEOTIDE SEQUENCE</scope>
    <source>
        <strain evidence="2">An824</strain>
    </source>
</reference>
<name>A0A938WTM5_9BACT</name>
<evidence type="ECO:0000259" key="1">
    <source>
        <dbReference type="Pfam" id="PF00534"/>
    </source>
</evidence>
<dbReference type="EMBL" id="JACJJG010000049">
    <property type="protein sequence ID" value="MBM6674028.1"/>
    <property type="molecule type" value="Genomic_DNA"/>
</dbReference>
<dbReference type="CDD" id="cd03801">
    <property type="entry name" value="GT4_PimA-like"/>
    <property type="match status" value="1"/>
</dbReference>
<organism evidence="2 3">
    <name type="scientific">Marseilla massiliensis</name>
    <dbReference type="NCBI Taxonomy" id="1841864"/>
    <lineage>
        <taxon>Bacteria</taxon>
        <taxon>Pseudomonadati</taxon>
        <taxon>Bacteroidota</taxon>
        <taxon>Bacteroidia</taxon>
        <taxon>Bacteroidales</taxon>
        <taxon>Prevotellaceae</taxon>
        <taxon>Marseilla</taxon>
    </lineage>
</organism>
<dbReference type="PANTHER" id="PTHR45947">
    <property type="entry name" value="SULFOQUINOVOSYL TRANSFERASE SQD2"/>
    <property type="match status" value="1"/>
</dbReference>
<dbReference type="AlphaFoldDB" id="A0A938WTM5"/>
<dbReference type="Proteomes" id="UP000706891">
    <property type="component" value="Unassembled WGS sequence"/>
</dbReference>
<dbReference type="Gene3D" id="3.40.50.2000">
    <property type="entry name" value="Glycogen Phosphorylase B"/>
    <property type="match status" value="2"/>
</dbReference>